<dbReference type="VEuPathDB" id="AmoebaDB:NAEGRDRAFT_76325"/>
<protein>
    <submittedName>
        <fullName evidence="3">Predicted protein</fullName>
    </submittedName>
</protein>
<gene>
    <name evidence="3" type="ORF">NAEGRDRAFT_76325</name>
</gene>
<evidence type="ECO:0000256" key="1">
    <source>
        <dbReference type="SAM" id="SignalP"/>
    </source>
</evidence>
<dbReference type="Gene3D" id="3.40.50.300">
    <property type="entry name" value="P-loop containing nucleotide triphosphate hydrolases"/>
    <property type="match status" value="1"/>
</dbReference>
<sequence length="375" mass="43647">MSSLSRRMLNIFFMKIGCYLVFVSEILGQASEELQNDKAFIMEAIEWNYKCYYYLKERMRKDRDIALLVVSKEGYMLEDSDIKHCFSADKEVVKAAVMSSHSAIMFASSKLKEDREFFKNDILPFDPSLFRYAHLQLRSDITYISELIVNFPQCIQYAISNIQGDIEYVLELIKINPLVVLYANWKELSTEYAIKKITQHDLPDSVISSIYEELDDDYALDSFRIEGYCLQLVDTPYSYDTPSKCHIFIMCYSISNPVMMNKCLKDFSDRFLPEIQPFLDYNRSVLVVGTKSDICDYSKPGDFHLGKYWNSYLCKKYDSYGKKLSQRMGAVSYVTTSSREFVGLEELEDLIVKTFIYSKLIKAPVLNKKEKCLLC</sequence>
<reference evidence="3 4" key="1">
    <citation type="journal article" date="2010" name="Cell">
        <title>The genome of Naegleria gruberi illuminates early eukaryotic versatility.</title>
        <authorList>
            <person name="Fritz-Laylin L.K."/>
            <person name="Prochnik S.E."/>
            <person name="Ginger M.L."/>
            <person name="Dacks J.B."/>
            <person name="Carpenter M.L."/>
            <person name="Field M.C."/>
            <person name="Kuo A."/>
            <person name="Paredez A."/>
            <person name="Chapman J."/>
            <person name="Pham J."/>
            <person name="Shu S."/>
            <person name="Neupane R."/>
            <person name="Cipriano M."/>
            <person name="Mancuso J."/>
            <person name="Tu H."/>
            <person name="Salamov A."/>
            <person name="Lindquist E."/>
            <person name="Shapiro H."/>
            <person name="Lucas S."/>
            <person name="Grigoriev I.V."/>
            <person name="Cande W.Z."/>
            <person name="Fulton C."/>
            <person name="Rokhsar D.S."/>
            <person name="Dawson S.C."/>
        </authorList>
    </citation>
    <scope>NUCLEOTIDE SEQUENCE [LARGE SCALE GENOMIC DNA]</scope>
    <source>
        <strain evidence="3 4">NEG-M</strain>
    </source>
</reference>
<keyword evidence="4" id="KW-1185">Reference proteome</keyword>
<evidence type="ECO:0000313" key="3">
    <source>
        <dbReference type="EMBL" id="EFC36011.1"/>
    </source>
</evidence>
<dbReference type="InterPro" id="IPR025197">
    <property type="entry name" value="DUF4116"/>
</dbReference>
<dbReference type="AlphaFoldDB" id="D2W4J1"/>
<organism evidence="4">
    <name type="scientific">Naegleria gruberi</name>
    <name type="common">Amoeba</name>
    <dbReference type="NCBI Taxonomy" id="5762"/>
    <lineage>
        <taxon>Eukaryota</taxon>
        <taxon>Discoba</taxon>
        <taxon>Heterolobosea</taxon>
        <taxon>Tetramitia</taxon>
        <taxon>Eutetramitia</taxon>
        <taxon>Vahlkampfiidae</taxon>
        <taxon>Naegleria</taxon>
    </lineage>
</organism>
<dbReference type="InParanoid" id="D2W4J1"/>
<accession>D2W4J1</accession>
<proteinExistence type="predicted"/>
<dbReference type="InterPro" id="IPR027417">
    <property type="entry name" value="P-loop_NTPase"/>
</dbReference>
<name>D2W4J1_NAEGR</name>
<evidence type="ECO:0000259" key="2">
    <source>
        <dbReference type="Pfam" id="PF13475"/>
    </source>
</evidence>
<dbReference type="Pfam" id="PF13475">
    <property type="entry name" value="DUF4116"/>
    <property type="match status" value="2"/>
</dbReference>
<dbReference type="KEGG" id="ngr:NAEGRDRAFT_76325"/>
<dbReference type="EMBL" id="GG738959">
    <property type="protein sequence ID" value="EFC36011.1"/>
    <property type="molecule type" value="Genomic_DNA"/>
</dbReference>
<keyword evidence="1" id="KW-0732">Signal</keyword>
<dbReference type="Proteomes" id="UP000006671">
    <property type="component" value="Unassembled WGS sequence"/>
</dbReference>
<dbReference type="RefSeq" id="XP_002668755.1">
    <property type="nucleotide sequence ID" value="XM_002668709.1"/>
</dbReference>
<dbReference type="SUPFAM" id="SSF52540">
    <property type="entry name" value="P-loop containing nucleoside triphosphate hydrolases"/>
    <property type="match status" value="1"/>
</dbReference>
<feature type="domain" description="DUF4116" evidence="2">
    <location>
        <begin position="40"/>
        <end position="78"/>
    </location>
</feature>
<feature type="domain" description="DUF4116" evidence="2">
    <location>
        <begin position="89"/>
        <end position="118"/>
    </location>
</feature>
<evidence type="ECO:0000313" key="4">
    <source>
        <dbReference type="Proteomes" id="UP000006671"/>
    </source>
</evidence>
<feature type="chain" id="PRO_5003038565" evidence="1">
    <location>
        <begin position="29"/>
        <end position="375"/>
    </location>
</feature>
<feature type="signal peptide" evidence="1">
    <location>
        <begin position="1"/>
        <end position="28"/>
    </location>
</feature>
<dbReference type="GeneID" id="8856310"/>